<evidence type="ECO:0000313" key="4">
    <source>
        <dbReference type="Proteomes" id="UP001182556"/>
    </source>
</evidence>
<evidence type="ECO:0000259" key="2">
    <source>
        <dbReference type="Pfam" id="PF00248"/>
    </source>
</evidence>
<dbReference type="GO" id="GO:0005829">
    <property type="term" value="C:cytosol"/>
    <property type="evidence" value="ECO:0007669"/>
    <property type="project" value="UniProtKB-ARBA"/>
</dbReference>
<dbReference type="PANTHER" id="PTHR43364:SF4">
    <property type="entry name" value="NAD(P)-LINKED OXIDOREDUCTASE SUPERFAMILY PROTEIN"/>
    <property type="match status" value="1"/>
</dbReference>
<organism evidence="3 4">
    <name type="scientific">Papiliotrema laurentii</name>
    <name type="common">Cryptococcus laurentii</name>
    <dbReference type="NCBI Taxonomy" id="5418"/>
    <lineage>
        <taxon>Eukaryota</taxon>
        <taxon>Fungi</taxon>
        <taxon>Dikarya</taxon>
        <taxon>Basidiomycota</taxon>
        <taxon>Agaricomycotina</taxon>
        <taxon>Tremellomycetes</taxon>
        <taxon>Tremellales</taxon>
        <taxon>Rhynchogastremaceae</taxon>
        <taxon>Papiliotrema</taxon>
    </lineage>
</organism>
<dbReference type="Proteomes" id="UP001182556">
    <property type="component" value="Unassembled WGS sequence"/>
</dbReference>
<dbReference type="InterPro" id="IPR023210">
    <property type="entry name" value="NADP_OxRdtase_dom"/>
</dbReference>
<dbReference type="Gene3D" id="3.20.20.100">
    <property type="entry name" value="NADP-dependent oxidoreductase domain"/>
    <property type="match status" value="1"/>
</dbReference>
<dbReference type="InterPro" id="IPR036812">
    <property type="entry name" value="NAD(P)_OxRdtase_dom_sf"/>
</dbReference>
<dbReference type="CDD" id="cd19079">
    <property type="entry name" value="AKR_EcYajO-like"/>
    <property type="match status" value="1"/>
</dbReference>
<protein>
    <submittedName>
        <fullName evidence="3">NADP-dependent oxidoreductase domain-containing protein</fullName>
    </submittedName>
</protein>
<keyword evidence="4" id="KW-1185">Reference proteome</keyword>
<keyword evidence="1" id="KW-0560">Oxidoreductase</keyword>
<dbReference type="AlphaFoldDB" id="A0AAD9CSV4"/>
<dbReference type="PANTHER" id="PTHR43364">
    <property type="entry name" value="NADH-SPECIFIC METHYLGLYOXAL REDUCTASE-RELATED"/>
    <property type="match status" value="1"/>
</dbReference>
<gene>
    <name evidence="3" type="ORF">DB88DRAFT_498292</name>
</gene>
<dbReference type="FunFam" id="3.20.20.100:FF:000004">
    <property type="entry name" value="Oxidoreductase, aldo/keto reductase"/>
    <property type="match status" value="1"/>
</dbReference>
<sequence length="338" mass="37935">MSESKTGMSYVNLGKSGLKVSKLILGCMQYGSGADWMIADHDEGIRQLKYAYDKGINTFDTANIYSAGESEVILGKFLKKHDIPRESVVILTKTYNTDGKLEDKGPAGWTNHRGLSRKRIFASVKDSLARLQLDYIDVLQCHRFDYDTPIEETMRALHDVVQAGWVRYIGMSSCWAWQFQLMQQYALHNGLTPFISMQNQHSALYREEEREMMPTCKHFGTGVIPWGPLGGGLLCRPLKEIDSTPRGASRPKNGAGEHPSEKQIIDKVEEIAKKRNVSMAEVALAWSLASPWVTAPIIGIRSNERLDELLRGLELELTKGEVEAINGCYAPVEIRGHY</sequence>
<evidence type="ECO:0000313" key="3">
    <source>
        <dbReference type="EMBL" id="KAK1921542.1"/>
    </source>
</evidence>
<dbReference type="EMBL" id="JAODAN010000010">
    <property type="protein sequence ID" value="KAK1921542.1"/>
    <property type="molecule type" value="Genomic_DNA"/>
</dbReference>
<name>A0AAD9CSV4_PAPLA</name>
<reference evidence="3" key="1">
    <citation type="submission" date="2023-02" db="EMBL/GenBank/DDBJ databases">
        <title>Identification and recombinant expression of a fungal hydrolase from Papiliotrema laurentii that hydrolyzes apple cutin and clears colloidal polyester polyurethane.</title>
        <authorList>
            <consortium name="DOE Joint Genome Institute"/>
            <person name="Roman V.A."/>
            <person name="Bojanowski C."/>
            <person name="Crable B.R."/>
            <person name="Wagner D.N."/>
            <person name="Hung C.S."/>
            <person name="Nadeau L.J."/>
            <person name="Schratz L."/>
            <person name="Haridas S."/>
            <person name="Pangilinan J."/>
            <person name="Lipzen A."/>
            <person name="Na H."/>
            <person name="Yan M."/>
            <person name="Ng V."/>
            <person name="Grigoriev I.V."/>
            <person name="Spatafora J.W."/>
            <person name="Barlow D."/>
            <person name="Biffinger J."/>
            <person name="Kelley-Loughnane N."/>
            <person name="Varaljay V.A."/>
            <person name="Crookes-Goodson W.J."/>
        </authorList>
    </citation>
    <scope>NUCLEOTIDE SEQUENCE</scope>
    <source>
        <strain evidence="3">5307AH</strain>
    </source>
</reference>
<proteinExistence type="predicted"/>
<feature type="domain" description="NADP-dependent oxidoreductase" evidence="2">
    <location>
        <begin position="22"/>
        <end position="329"/>
    </location>
</feature>
<dbReference type="InterPro" id="IPR050523">
    <property type="entry name" value="AKR_Detox_Biosynth"/>
</dbReference>
<dbReference type="Pfam" id="PF00248">
    <property type="entry name" value="Aldo_ket_red"/>
    <property type="match status" value="1"/>
</dbReference>
<accession>A0AAD9CSV4</accession>
<dbReference type="GO" id="GO:0016491">
    <property type="term" value="F:oxidoreductase activity"/>
    <property type="evidence" value="ECO:0007669"/>
    <property type="project" value="UniProtKB-KW"/>
</dbReference>
<dbReference type="SUPFAM" id="SSF51430">
    <property type="entry name" value="NAD(P)-linked oxidoreductase"/>
    <property type="match status" value="1"/>
</dbReference>
<comment type="caution">
    <text evidence="3">The sequence shown here is derived from an EMBL/GenBank/DDBJ whole genome shotgun (WGS) entry which is preliminary data.</text>
</comment>
<evidence type="ECO:0000256" key="1">
    <source>
        <dbReference type="ARBA" id="ARBA00023002"/>
    </source>
</evidence>